<sequence length="33" mass="3706">MGFTLFLAVLTILGNLIADVLYAWADPRIRVRS</sequence>
<protein>
    <submittedName>
        <fullName evidence="1">Nickel transporter permease NikB</fullName>
    </submittedName>
</protein>
<accession>A0A4U9CXN0</accession>
<organism evidence="1 2">
    <name type="scientific">Raoultella terrigena</name>
    <name type="common">Klebsiella terrigena</name>
    <dbReference type="NCBI Taxonomy" id="577"/>
    <lineage>
        <taxon>Bacteria</taxon>
        <taxon>Pseudomonadati</taxon>
        <taxon>Pseudomonadota</taxon>
        <taxon>Gammaproteobacteria</taxon>
        <taxon>Enterobacterales</taxon>
        <taxon>Enterobacteriaceae</taxon>
        <taxon>Klebsiella/Raoultella group</taxon>
        <taxon>Raoultella</taxon>
    </lineage>
</organism>
<evidence type="ECO:0000313" key="2">
    <source>
        <dbReference type="Proteomes" id="UP000339249"/>
    </source>
</evidence>
<dbReference type="EMBL" id="CABDVU010000001">
    <property type="protein sequence ID" value="VTN09556.1"/>
    <property type="molecule type" value="Genomic_DNA"/>
</dbReference>
<gene>
    <name evidence="1" type="ORF">NCTC9185_01447</name>
</gene>
<dbReference type="AlphaFoldDB" id="A0A4U9CXN0"/>
<proteinExistence type="predicted"/>
<dbReference type="Proteomes" id="UP000339249">
    <property type="component" value="Unassembled WGS sequence"/>
</dbReference>
<evidence type="ECO:0000313" key="1">
    <source>
        <dbReference type="EMBL" id="VTN09556.1"/>
    </source>
</evidence>
<reference evidence="1 2" key="1">
    <citation type="submission" date="2019-04" db="EMBL/GenBank/DDBJ databases">
        <authorList>
            <consortium name="Pathogen Informatics"/>
        </authorList>
    </citation>
    <scope>NUCLEOTIDE SEQUENCE [LARGE SCALE GENOMIC DNA]</scope>
    <source>
        <strain evidence="1 2">NCTC9185</strain>
    </source>
</reference>
<name>A0A4U9CXN0_RAOTE</name>